<comment type="caution">
    <text evidence="8">The sequence shown here is derived from an EMBL/GenBank/DDBJ whole genome shotgun (WGS) entry which is preliminary data.</text>
</comment>
<dbReference type="GO" id="GO:0003700">
    <property type="term" value="F:DNA-binding transcription factor activity"/>
    <property type="evidence" value="ECO:0007669"/>
    <property type="project" value="InterPro"/>
</dbReference>
<evidence type="ECO:0000256" key="6">
    <source>
        <dbReference type="ARBA" id="ARBA00043141"/>
    </source>
</evidence>
<keyword evidence="4" id="KW-0804">Transcription</keyword>
<dbReference type="InterPro" id="IPR000847">
    <property type="entry name" value="LysR_HTH_N"/>
</dbReference>
<keyword evidence="9" id="KW-1185">Reference proteome</keyword>
<dbReference type="Pfam" id="PF00126">
    <property type="entry name" value="HTH_1"/>
    <property type="match status" value="1"/>
</dbReference>
<proteinExistence type="inferred from homology"/>
<keyword evidence="3" id="KW-0238">DNA-binding</keyword>
<dbReference type="NCBIfam" id="NF045990">
    <property type="entry name" value="TransRegCbbRRhodb"/>
    <property type="match status" value="1"/>
</dbReference>
<dbReference type="Pfam" id="PF03466">
    <property type="entry name" value="LysR_substrate"/>
    <property type="match status" value="1"/>
</dbReference>
<dbReference type="InterPro" id="IPR036390">
    <property type="entry name" value="WH_DNA-bd_sf"/>
</dbReference>
<reference evidence="8 9" key="1">
    <citation type="submission" date="2019-03" db="EMBL/GenBank/DDBJ databases">
        <title>Ruegeria lutea sp. nov., a novel strain, isolated from marine sediment, the Masan Bay, South Korea.</title>
        <authorList>
            <person name="Kim J."/>
            <person name="Kim D.-Y."/>
            <person name="Lee S.-S."/>
        </authorList>
    </citation>
    <scope>NUCLEOTIDE SEQUENCE [LARGE SCALE GENOMIC DNA]</scope>
    <source>
        <strain evidence="8 9">318-1</strain>
    </source>
</reference>
<evidence type="ECO:0000259" key="7">
    <source>
        <dbReference type="PROSITE" id="PS50931"/>
    </source>
</evidence>
<dbReference type="PANTHER" id="PTHR30126">
    <property type="entry name" value="HTH-TYPE TRANSCRIPTIONAL REGULATOR"/>
    <property type="match status" value="1"/>
</dbReference>
<evidence type="ECO:0000313" key="8">
    <source>
        <dbReference type="EMBL" id="TDK51922.1"/>
    </source>
</evidence>
<evidence type="ECO:0000256" key="2">
    <source>
        <dbReference type="ARBA" id="ARBA00023015"/>
    </source>
</evidence>
<evidence type="ECO:0000256" key="1">
    <source>
        <dbReference type="ARBA" id="ARBA00009437"/>
    </source>
</evidence>
<dbReference type="PROSITE" id="PS50931">
    <property type="entry name" value="HTH_LYSR"/>
    <property type="match status" value="1"/>
</dbReference>
<dbReference type="RefSeq" id="WP_133358134.1">
    <property type="nucleotide sequence ID" value="NZ_SMUV01000042.1"/>
</dbReference>
<dbReference type="Gene3D" id="3.40.190.10">
    <property type="entry name" value="Periplasmic binding protein-like II"/>
    <property type="match status" value="2"/>
</dbReference>
<evidence type="ECO:0000313" key="9">
    <source>
        <dbReference type="Proteomes" id="UP000295301"/>
    </source>
</evidence>
<dbReference type="GO" id="GO:0000976">
    <property type="term" value="F:transcription cis-regulatory region binding"/>
    <property type="evidence" value="ECO:0007669"/>
    <property type="project" value="TreeGrafter"/>
</dbReference>
<keyword evidence="2" id="KW-0805">Transcription regulation</keyword>
<dbReference type="AlphaFoldDB" id="A0A4R5VGF3"/>
<dbReference type="SUPFAM" id="SSF46785">
    <property type="entry name" value="Winged helix' DNA-binding domain"/>
    <property type="match status" value="1"/>
</dbReference>
<dbReference type="Proteomes" id="UP000295301">
    <property type="component" value="Unassembled WGS sequence"/>
</dbReference>
<dbReference type="SUPFAM" id="SSF53850">
    <property type="entry name" value="Periplasmic binding protein-like II"/>
    <property type="match status" value="1"/>
</dbReference>
<evidence type="ECO:0000256" key="3">
    <source>
        <dbReference type="ARBA" id="ARBA00023125"/>
    </source>
</evidence>
<dbReference type="Gene3D" id="1.10.10.10">
    <property type="entry name" value="Winged helix-like DNA-binding domain superfamily/Winged helix DNA-binding domain"/>
    <property type="match status" value="1"/>
</dbReference>
<sequence length="313" mass="33855">MQRLNAITFKQLRALDAVCQSGAISTAAEMLSLTPPAVHSQLRALEEVFGCALVNRGQGGFAPTEQGAALLTAFRTARAALERAVHQIETLGKGLSGTVVLGVVSTAKYFAPHLVAMLRSEFPDIDVVLRIGNRARIIQMIETGDLDLVIMGRPPRLPAVVARSIGDHPHLLVAPPGHPLTRIAQVTPDDILSQPFVMREPGSGTRILTMRFLDEIGEGREFAYTEMESNETIKQAVAAGLGVAILSGHTVHEELKSGRLVSIPAERLPIVRHWFVLHAAGQELSQPAIRIMDWIVSNPDRFLPGGARSAARF</sequence>
<dbReference type="InterPro" id="IPR036388">
    <property type="entry name" value="WH-like_DNA-bd_sf"/>
</dbReference>
<feature type="domain" description="HTH lysR-type" evidence="7">
    <location>
        <begin position="7"/>
        <end position="64"/>
    </location>
</feature>
<evidence type="ECO:0000256" key="5">
    <source>
        <dbReference type="ARBA" id="ARBA00039279"/>
    </source>
</evidence>
<evidence type="ECO:0000256" key="4">
    <source>
        <dbReference type="ARBA" id="ARBA00023163"/>
    </source>
</evidence>
<comment type="similarity">
    <text evidence="1">Belongs to the LysR transcriptional regulatory family.</text>
</comment>
<dbReference type="PANTHER" id="PTHR30126:SF5">
    <property type="entry name" value="HTH-TYPE TRANSCRIPTIONAL ACTIVATOR CMPR"/>
    <property type="match status" value="1"/>
</dbReference>
<name>A0A4R5VGF3_9RHOB</name>
<dbReference type="EMBL" id="SMUV01000042">
    <property type="protein sequence ID" value="TDK51922.1"/>
    <property type="molecule type" value="Genomic_DNA"/>
</dbReference>
<dbReference type="OrthoDB" id="9791253at2"/>
<gene>
    <name evidence="8" type="ORF">E1832_02345</name>
</gene>
<organism evidence="8 9">
    <name type="scientific">Antarcticimicrobium luteum</name>
    <dbReference type="NCBI Taxonomy" id="2547397"/>
    <lineage>
        <taxon>Bacteria</taxon>
        <taxon>Pseudomonadati</taxon>
        <taxon>Pseudomonadota</taxon>
        <taxon>Alphaproteobacteria</taxon>
        <taxon>Rhodobacterales</taxon>
        <taxon>Paracoccaceae</taxon>
        <taxon>Antarcticimicrobium</taxon>
    </lineage>
</organism>
<dbReference type="InterPro" id="IPR005119">
    <property type="entry name" value="LysR_subst-bd"/>
</dbReference>
<accession>A0A4R5VGF3</accession>
<protein>
    <recommendedName>
        <fullName evidence="5">HTH-type transcriptional regulator CbbR</fullName>
    </recommendedName>
    <alternativeName>
        <fullName evidence="6">RuBisCO operon transcriptional regulator</fullName>
    </alternativeName>
</protein>